<feature type="region of interest" description="Disordered" evidence="3">
    <location>
        <begin position="2351"/>
        <end position="2384"/>
    </location>
</feature>
<feature type="region of interest" description="Disordered" evidence="3">
    <location>
        <begin position="576"/>
        <end position="618"/>
    </location>
</feature>
<evidence type="ECO:0000313" key="5">
    <source>
        <dbReference type="Proteomes" id="UP000614601"/>
    </source>
</evidence>
<feature type="region of interest" description="Disordered" evidence="3">
    <location>
        <begin position="2014"/>
        <end position="2034"/>
    </location>
</feature>
<gene>
    <name evidence="4" type="ORF">BOKJ2_LOCUS6866</name>
</gene>
<feature type="compositionally biased region" description="Gly residues" evidence="3">
    <location>
        <begin position="746"/>
        <end position="759"/>
    </location>
</feature>
<feature type="region of interest" description="Disordered" evidence="3">
    <location>
        <begin position="2067"/>
        <end position="2310"/>
    </location>
</feature>
<keyword evidence="5" id="KW-1185">Reference proteome</keyword>
<dbReference type="PROSITE" id="PS50068">
    <property type="entry name" value="LDLRA_2"/>
    <property type="match status" value="1"/>
</dbReference>
<feature type="compositionally biased region" description="Polar residues" evidence="3">
    <location>
        <begin position="2110"/>
        <end position="2122"/>
    </location>
</feature>
<feature type="compositionally biased region" description="Low complexity" evidence="3">
    <location>
        <begin position="1374"/>
        <end position="1386"/>
    </location>
</feature>
<comment type="caution">
    <text evidence="4">The sequence shown here is derived from an EMBL/GenBank/DDBJ whole genome shotgun (WGS) entry which is preliminary data.</text>
</comment>
<dbReference type="EMBL" id="CAJFDH010000003">
    <property type="protein sequence ID" value="CAD5216995.1"/>
    <property type="molecule type" value="Genomic_DNA"/>
</dbReference>
<evidence type="ECO:0000256" key="1">
    <source>
        <dbReference type="ARBA" id="ARBA00023157"/>
    </source>
</evidence>
<feature type="region of interest" description="Disordered" evidence="3">
    <location>
        <begin position="2850"/>
        <end position="2869"/>
    </location>
</feature>
<proteinExistence type="predicted"/>
<dbReference type="PANTHER" id="PTHR22722:SF5">
    <property type="entry name" value="LOW-DENSITY LIPOPROTEIN RECEPTOR-RELATED PROTEIN 1B"/>
    <property type="match status" value="1"/>
</dbReference>
<dbReference type="Proteomes" id="UP000783686">
    <property type="component" value="Unassembled WGS sequence"/>
</dbReference>
<dbReference type="Proteomes" id="UP000614601">
    <property type="component" value="Unassembled WGS sequence"/>
</dbReference>
<feature type="region of interest" description="Disordered" evidence="3">
    <location>
        <begin position="743"/>
        <end position="763"/>
    </location>
</feature>
<feature type="compositionally biased region" description="Polar residues" evidence="3">
    <location>
        <begin position="772"/>
        <end position="781"/>
    </location>
</feature>
<feature type="region of interest" description="Disordered" evidence="3">
    <location>
        <begin position="772"/>
        <end position="791"/>
    </location>
</feature>
<dbReference type="PRINTS" id="PR00261">
    <property type="entry name" value="LDLRECEPTOR"/>
</dbReference>
<feature type="compositionally biased region" description="Low complexity" evidence="3">
    <location>
        <begin position="599"/>
        <end position="613"/>
    </location>
</feature>
<dbReference type="InterPro" id="IPR051221">
    <property type="entry name" value="LDLR-related"/>
</dbReference>
<name>A0A811KMY6_9BILA</name>
<organism evidence="4 5">
    <name type="scientific">Bursaphelenchus okinawaensis</name>
    <dbReference type="NCBI Taxonomy" id="465554"/>
    <lineage>
        <taxon>Eukaryota</taxon>
        <taxon>Metazoa</taxon>
        <taxon>Ecdysozoa</taxon>
        <taxon>Nematoda</taxon>
        <taxon>Chromadorea</taxon>
        <taxon>Rhabditida</taxon>
        <taxon>Tylenchina</taxon>
        <taxon>Tylenchomorpha</taxon>
        <taxon>Aphelenchoidea</taxon>
        <taxon>Aphelenchoididae</taxon>
        <taxon>Bursaphelenchus</taxon>
    </lineage>
</organism>
<dbReference type="EMBL" id="CAJFCW020000003">
    <property type="protein sequence ID" value="CAG9106935.1"/>
    <property type="molecule type" value="Genomic_DNA"/>
</dbReference>
<evidence type="ECO:0000256" key="3">
    <source>
        <dbReference type="SAM" id="MobiDB-lite"/>
    </source>
</evidence>
<evidence type="ECO:0000256" key="2">
    <source>
        <dbReference type="PROSITE-ProRule" id="PRU00124"/>
    </source>
</evidence>
<dbReference type="Gene3D" id="4.10.400.10">
    <property type="entry name" value="Low-density Lipoprotein Receptor"/>
    <property type="match status" value="1"/>
</dbReference>
<dbReference type="OrthoDB" id="6514358at2759"/>
<feature type="compositionally biased region" description="Low complexity" evidence="3">
    <location>
        <begin position="2204"/>
        <end position="2214"/>
    </location>
</feature>
<feature type="region of interest" description="Disordered" evidence="3">
    <location>
        <begin position="348"/>
        <end position="407"/>
    </location>
</feature>
<feature type="compositionally biased region" description="Polar residues" evidence="3">
    <location>
        <begin position="1988"/>
        <end position="1998"/>
    </location>
</feature>
<feature type="compositionally biased region" description="Low complexity" evidence="3">
    <location>
        <begin position="2166"/>
        <end position="2184"/>
    </location>
</feature>
<dbReference type="SUPFAM" id="SSF57424">
    <property type="entry name" value="LDL receptor-like module"/>
    <property type="match status" value="1"/>
</dbReference>
<feature type="compositionally biased region" description="Polar residues" evidence="3">
    <location>
        <begin position="2133"/>
        <end position="2154"/>
    </location>
</feature>
<dbReference type="GO" id="GO:0043235">
    <property type="term" value="C:receptor complex"/>
    <property type="evidence" value="ECO:0007669"/>
    <property type="project" value="TreeGrafter"/>
</dbReference>
<dbReference type="InterPro" id="IPR036055">
    <property type="entry name" value="LDL_receptor-like_sf"/>
</dbReference>
<evidence type="ECO:0000313" key="4">
    <source>
        <dbReference type="EMBL" id="CAD5216995.1"/>
    </source>
</evidence>
<feature type="region of interest" description="Disordered" evidence="3">
    <location>
        <begin position="1374"/>
        <end position="1394"/>
    </location>
</feature>
<keyword evidence="1" id="KW-1015">Disulfide bond</keyword>
<feature type="compositionally biased region" description="Basic and acidic residues" evidence="3">
    <location>
        <begin position="2351"/>
        <end position="2372"/>
    </location>
</feature>
<feature type="compositionally biased region" description="Low complexity" evidence="3">
    <location>
        <begin position="390"/>
        <end position="407"/>
    </location>
</feature>
<comment type="caution">
    <text evidence="2">Lacks conserved residue(s) required for the propagation of feature annotation.</text>
</comment>
<feature type="region of interest" description="Disordered" evidence="3">
    <location>
        <begin position="1964"/>
        <end position="1998"/>
    </location>
</feature>
<dbReference type="PANTHER" id="PTHR22722">
    <property type="entry name" value="LOW-DENSITY LIPOPROTEIN RECEPTOR-RELATED PROTEIN 2-RELATED"/>
    <property type="match status" value="1"/>
</dbReference>
<dbReference type="GO" id="GO:0005886">
    <property type="term" value="C:plasma membrane"/>
    <property type="evidence" value="ECO:0007669"/>
    <property type="project" value="TreeGrafter"/>
</dbReference>
<feature type="region of interest" description="Disordered" evidence="3">
    <location>
        <begin position="1906"/>
        <end position="1952"/>
    </location>
</feature>
<dbReference type="CDD" id="cd00112">
    <property type="entry name" value="LDLa"/>
    <property type="match status" value="2"/>
</dbReference>
<reference evidence="4" key="1">
    <citation type="submission" date="2020-09" db="EMBL/GenBank/DDBJ databases">
        <authorList>
            <person name="Kikuchi T."/>
        </authorList>
    </citation>
    <scope>NUCLEOTIDE SEQUENCE</scope>
    <source>
        <strain evidence="4">SH1</strain>
    </source>
</reference>
<dbReference type="GO" id="GO:0005041">
    <property type="term" value="F:low-density lipoprotein particle receptor activity"/>
    <property type="evidence" value="ECO:0007669"/>
    <property type="project" value="TreeGrafter"/>
</dbReference>
<accession>A0A811KMY6</accession>
<feature type="compositionally biased region" description="Polar residues" evidence="3">
    <location>
        <begin position="576"/>
        <end position="598"/>
    </location>
</feature>
<feature type="compositionally biased region" description="Polar residues" evidence="3">
    <location>
        <begin position="2185"/>
        <end position="2200"/>
    </location>
</feature>
<sequence length="2882" mass="312232">MPIRNNTIRRKSDSTTLWPNFIFKPWSGRCTTGSFHIRLVFFVICIFIHGTTGQWPSYEVANARFPGQCDEQHHFDCGFIGDHKCIPLSQVHDGKQDCPDKSDEFCYPGQIMCGQYCANLEHLADCLTNPKCDDEGGPKFVLQPSFCPNLKRKLCRLPNTLPCKGYGECVFSHWFLNNRTDCFDGSDEDPEYANLFLLARNHFQHIVPQVVSSGGSAQLLAESSTSGPIGGSTGNMGNGSNVNGYYGNANNVGHTGSSIGSVGTVGTHNGTGGIGLYNSISGTNRGPNGSYGYNGTSYGSLNGTSQHFGYNNINANGTTNGMAHSSNYSIHTGQNGTFSNSLLPSSNLNGTASANRPTYGYPGSPEGNKPSILGQQGHGEYNGQGQYYSTNTNQNGQFNNKFNQGGTRNNVYGQNFQKPENGTTGTNGAAGTNNQQNYVLNKPGEQALQNQPDSQQKTIGTHGNWLPRPPGIILPPILFTTTTAPFDPFQRFGITKPGQGQQGINTLYPGQPTLRPTLYPGQVLPNDNQQKLVTPVTTPTLWPIYGTFETTKEYEGKLDEFGEVFGSQTLKPSFSTMSTIHNIPTPNQNQNLPYSQNANGQQYPYGQPNQYPGSQNLPYSGIQNLPYLGSQGLPYPGNQNLPYPGSQNLPYPGNQNLPYPANQYPQPGVRTTFRPYQPSPETWIVMNTKQDEPETATGISTDLPASPPAQPLNQPACCRPITLWPGQVTVPPKPTLYPGQQVWPGGQNGQVGQGQGQSGQLGQNVWQNGQIGQNFWQNGEPGQNGHLGQKAQNIGQNGQLAQTLYPGQNVGQLPQPAPTLFPGQITVPPLLPQTVTAPPAVGLAPFLAPGLLPYQNLYPPQGKGTLYPGQGVPTLYPGQGIPTSFPGQGVPTLYPGQVQQGPLPFRLFTTTIMPTVYPGQNLGNILGHPTFIPGQITVNVPVNASIGVDYGIPISTVTSHPGLNFATIYLHTEEPGKEGTVTSKNDEATVSPTTVRSSYGMEITYGQEMNRPDERPSHTNTVPPYDQRYVTVTATTELPYTTTVTPRPRPLQPVNGFPQQGLWPLVIPHAHRPPESNKWPPILIPPTYMPIVSTYPPDTEAEKWPTVKPIYPHEIGENVKVLGGADGTLGVGNGTTGTGINQNGTIGTDNIQNGTGTATNGQNTGYGNDLRYKANETHYGNYEVTGATVSYNNTDRYGNENKHVTDQNVNILPVIVPLNGIRPYNGQPIPNSNVNIPPEVWSSTVGPVAYTEIGGYHTGHTGEYQGSTYDNTGHGTTNGEGGTGNTVVGTGSHELGIGSTVIGTGYTVAGTGGTGGTEIGTSGIEIGTGRTEAGLGGAETGTAGSTYTHTGTYEATTDNSGTAGTGYATNTVSTHEESTVSSDVTSYGSSNSYQGSTYEPSTYEAFTYDYSTNVPSVTFPSYNPDKWLQIVPATVIASMIGTRKYDDYNCQDRISKMSKDTVFKYDCQCPPGQMKTNDEVCVRAPVSSYSVRVKNICNKEFGGTSEDASLIALMVLANDIDVHSCVRDRSEKDIVINTVCDDCTVETLSTELEKKHRDFPDVDMEIVDSPEKLQQCSSDAFNDCDEGVCIPIGLRYTCMCRNGTVDVNNDGRKCTAVGCTRFFGICVIIWVILLLLMCCMLPCIVALLCYRCGCSRCDPLLEYYKKTIGHRVGDIEASAQSVRTGSPILQEHNEGRPRKPEPIVSVMPTKIMSNDYDQQRTFYDDDYQDETERTETGTQGGLVSIASSEESELGIPGQGLEQTTTTVEVHDEVTASADAKRDSLSGESRAGTPTLWEKYQILGEQFVKEEEYPLNSESSSLDSLFARYQEKELHHFIQQNPHLFIEPVNLPGQVPQPYVPQLPLIPGRPSTSGINQVGAAGQLGTSGQGRVGASGQVLNRVGSTGQIQTRAVGKPSPLLQSISRPNSIPTLNPIPPTPLASASEDGTVKDGGKDQFLLLQGQDKSIKGQDTAVQGQKDTLQPEPSDAGASTPNSDVTTSMNIEEAIAFAEAITRESKENRPDSDDDSTSVSTIAASDKSDELFHLPQLEGDFDIGELVGDVIEGVEREGPGSVRGSKHGSLAGSKHTSVAGSKHGSVLGSVRGSKAGSVPGTTRESRQSTGPKSILRMPIPKNDQSAVNRAQKTNKTSAMTAAANSRLARDSRNVGASGAAGTSGASGTRSTSRQLQGTSGQAQYTSASKSPARARANEAANARMKAQQVGTKPPVPAAAKRGVAGPSRVAAVRREQISQRRSTVQQKVDKSKVLTKKSTKNQPDSDDEPIASASGSLPPSNRSRKSILSRKTSLPSSKDEIPKITASDFMIGDIDLDLPGPHIVPASIDDIKNGRVSRELSKNSLRDTEDAHVEKKKRLEESDASSGDGVTAANKRLPQLDLKDVDPYKRRFLPESDIFSSVHRVYRVDGDGRLKAEPSRFLRDRRSRTYDSELEMNRSLDLAARNARSHSRNSRFSRSLRAGKTFATDDGRGARARFGYGTSGTHAANQPSTSRAYITAQPSTSRAYSKLPIIGRTFDPTGPYGTNAYNSPSTSDEYDQKRPYGRGRYLDTIAGRPVHIRFDGTLRTRPEHHISRGLPRVAASTSHNAIPDRNLAQTTHLTHHQDTKQHTNIHHHTHVSRECEENAKREEFDQNDPKHDVIEDKVHEHCLTDRKPWDSSPLRESELKAIPLDWNITNSESLLHGLERRRSKSYSEILMRKSLPNIWSDEDSEGVYDLRREKTMTDVKDCPLTKMGVPTDEYQFKKMKALAEEGLSGTDLADERKVGTSGVVGPHSHQKLPKLPETTAKFTIVLPPSGSTILPSSAKMKLPMLGRPRIQPEKPRRHSMLPKNSYVASKFGERVPHLPPVENPEERKKWMDNIKSSLNSKLY</sequence>
<dbReference type="SMART" id="SM00192">
    <property type="entry name" value="LDLa"/>
    <property type="match status" value="2"/>
</dbReference>
<dbReference type="InterPro" id="IPR002172">
    <property type="entry name" value="LDrepeatLR_classA_rpt"/>
</dbReference>
<feature type="region of interest" description="Disordered" evidence="3">
    <location>
        <begin position="2533"/>
        <end position="2554"/>
    </location>
</feature>
<protein>
    <submittedName>
        <fullName evidence="4">Uncharacterized protein</fullName>
    </submittedName>
</protein>